<evidence type="ECO:0000313" key="2">
    <source>
        <dbReference type="EMBL" id="KAJ8876510.1"/>
    </source>
</evidence>
<dbReference type="Proteomes" id="UP001159363">
    <property type="component" value="Chromosome 7"/>
</dbReference>
<keyword evidence="3" id="KW-1185">Reference proteome</keyword>
<reference evidence="2 3" key="1">
    <citation type="submission" date="2023-02" db="EMBL/GenBank/DDBJ databases">
        <title>LHISI_Scaffold_Assembly.</title>
        <authorList>
            <person name="Stuart O.P."/>
            <person name="Cleave R."/>
            <person name="Magrath M.J.L."/>
            <person name="Mikheyev A.S."/>
        </authorList>
    </citation>
    <scope>NUCLEOTIDE SEQUENCE [LARGE SCALE GENOMIC DNA]</scope>
    <source>
        <strain evidence="2">Daus_M_001</strain>
        <tissue evidence="2">Leg muscle</tissue>
    </source>
</reference>
<gene>
    <name evidence="2" type="ORF">PR048_020955</name>
</gene>
<dbReference type="EMBL" id="JARBHB010000008">
    <property type="protein sequence ID" value="KAJ8876510.1"/>
    <property type="molecule type" value="Genomic_DNA"/>
</dbReference>
<accession>A0ABQ9GWV1</accession>
<proteinExistence type="predicted"/>
<comment type="caution">
    <text evidence="2">The sequence shown here is derived from an EMBL/GenBank/DDBJ whole genome shotgun (WGS) entry which is preliminary data.</text>
</comment>
<evidence type="ECO:0000313" key="3">
    <source>
        <dbReference type="Proteomes" id="UP001159363"/>
    </source>
</evidence>
<evidence type="ECO:0000256" key="1">
    <source>
        <dbReference type="SAM" id="MobiDB-lite"/>
    </source>
</evidence>
<organism evidence="2 3">
    <name type="scientific">Dryococelus australis</name>
    <dbReference type="NCBI Taxonomy" id="614101"/>
    <lineage>
        <taxon>Eukaryota</taxon>
        <taxon>Metazoa</taxon>
        <taxon>Ecdysozoa</taxon>
        <taxon>Arthropoda</taxon>
        <taxon>Hexapoda</taxon>
        <taxon>Insecta</taxon>
        <taxon>Pterygota</taxon>
        <taxon>Neoptera</taxon>
        <taxon>Polyneoptera</taxon>
        <taxon>Phasmatodea</taxon>
        <taxon>Verophasmatodea</taxon>
        <taxon>Anareolatae</taxon>
        <taxon>Phasmatidae</taxon>
        <taxon>Eurycanthinae</taxon>
        <taxon>Dryococelus</taxon>
    </lineage>
</organism>
<sequence length="108" mass="12391">MKNEKQRVAKRLHYKTSDQIEHKKKKPKWNCASDSEYGPEAAEVDVSDSELREKIQVQVSDEAKCLELERATVGQHNPSWSDALQHRLTTSRFGVVCNMRETTSCQLS</sequence>
<feature type="region of interest" description="Disordered" evidence="1">
    <location>
        <begin position="1"/>
        <end position="45"/>
    </location>
</feature>
<name>A0ABQ9GWV1_9NEOP</name>
<protein>
    <submittedName>
        <fullName evidence="2">Uncharacterized protein</fullName>
    </submittedName>
</protein>